<feature type="chain" id="PRO_5012781824" evidence="2">
    <location>
        <begin position="24"/>
        <end position="272"/>
    </location>
</feature>
<feature type="transmembrane region" description="Helical" evidence="1">
    <location>
        <begin position="136"/>
        <end position="163"/>
    </location>
</feature>
<evidence type="ECO:0000256" key="2">
    <source>
        <dbReference type="SAM" id="SignalP"/>
    </source>
</evidence>
<evidence type="ECO:0000313" key="3">
    <source>
        <dbReference type="EMBL" id="JAW12015.1"/>
    </source>
</evidence>
<keyword evidence="1" id="KW-0472">Membrane</keyword>
<sequence>MLFDVDVLLSIGWIPFLICTAASDNVTKLRIDSVSMSGDLRDDFPDKSKAPLSSWQLLAAANTNGGGEPFAPKFTFFPSLDNGIDGGVGRITFFITSTGFVSLFICCTLWINDSGFLGAFTNIISKEGRFESNPLLLLRFINSFCCSICLFSSAVILLTVIVVDGGIFNGSSVPFNFVVVCGCCCWDDCCCGDIVGFGVAVDFGGIDFGLGLCLGGGDCILIGGDCIIGFTLAISCLTLCFAIVCLIGIFGLVGRICCNFSLQIVSNLELWL</sequence>
<evidence type="ECO:0000256" key="1">
    <source>
        <dbReference type="SAM" id="Phobius"/>
    </source>
</evidence>
<keyword evidence="2" id="KW-0732">Signal</keyword>
<dbReference type="EMBL" id="GFTR01004411">
    <property type="protein sequence ID" value="JAW12015.1"/>
    <property type="molecule type" value="Transcribed_RNA"/>
</dbReference>
<dbReference type="AlphaFoldDB" id="A0A224XHQ3"/>
<keyword evidence="1" id="KW-1133">Transmembrane helix</keyword>
<accession>A0A224XHQ3</accession>
<keyword evidence="1" id="KW-0812">Transmembrane</keyword>
<proteinExistence type="predicted"/>
<feature type="transmembrane region" description="Helical" evidence="1">
    <location>
        <begin position="100"/>
        <end position="124"/>
    </location>
</feature>
<feature type="signal peptide" evidence="2">
    <location>
        <begin position="1"/>
        <end position="23"/>
    </location>
</feature>
<reference evidence="3" key="1">
    <citation type="journal article" date="2018" name="PLoS Negl. Trop. Dis.">
        <title>An insight into the salivary gland and fat body transcriptome of Panstrongylus lignarius (Hemiptera: Heteroptera), the main vector of Chagas disease in Peru.</title>
        <authorList>
            <person name="Nevoa J.C."/>
            <person name="Mendes M.T."/>
            <person name="da Silva M.V."/>
            <person name="Soares S.C."/>
            <person name="Oliveira C.J.F."/>
            <person name="Ribeiro J.M.C."/>
        </authorList>
    </citation>
    <scope>NUCLEOTIDE SEQUENCE</scope>
</reference>
<feature type="transmembrane region" description="Helical" evidence="1">
    <location>
        <begin position="227"/>
        <end position="253"/>
    </location>
</feature>
<organism evidence="3">
    <name type="scientific">Panstrongylus lignarius</name>
    <dbReference type="NCBI Taxonomy" id="156445"/>
    <lineage>
        <taxon>Eukaryota</taxon>
        <taxon>Metazoa</taxon>
        <taxon>Ecdysozoa</taxon>
        <taxon>Arthropoda</taxon>
        <taxon>Hexapoda</taxon>
        <taxon>Insecta</taxon>
        <taxon>Pterygota</taxon>
        <taxon>Neoptera</taxon>
        <taxon>Paraneoptera</taxon>
        <taxon>Hemiptera</taxon>
        <taxon>Heteroptera</taxon>
        <taxon>Panheteroptera</taxon>
        <taxon>Cimicomorpha</taxon>
        <taxon>Reduviidae</taxon>
        <taxon>Triatominae</taxon>
        <taxon>Panstrongylus</taxon>
    </lineage>
</organism>
<name>A0A224XHQ3_9HEMI</name>
<protein>
    <submittedName>
        <fullName evidence="3">Uncharacterized protein</fullName>
    </submittedName>
</protein>